<dbReference type="InterPro" id="IPR051689">
    <property type="entry name" value="Sterol_desaturase/TMEM195"/>
</dbReference>
<keyword evidence="4" id="KW-0560">Oxidoreductase</keyword>
<geneLocation type="plasmid" evidence="9 10">
    <name>pFAES01</name>
</geneLocation>
<dbReference type="InterPro" id="IPR006694">
    <property type="entry name" value="Fatty_acid_hydroxylase"/>
</dbReference>
<accession>I0KHA3</accession>
<dbReference type="PANTHER" id="PTHR21624">
    <property type="entry name" value="STEROL DESATURASE-RELATED PROTEIN"/>
    <property type="match status" value="1"/>
</dbReference>
<organism evidence="9 10">
    <name type="scientific">Fibrella aestuarina BUZ 2</name>
    <dbReference type="NCBI Taxonomy" id="1166018"/>
    <lineage>
        <taxon>Bacteria</taxon>
        <taxon>Pseudomonadati</taxon>
        <taxon>Bacteroidota</taxon>
        <taxon>Cytophagia</taxon>
        <taxon>Cytophagales</taxon>
        <taxon>Spirosomataceae</taxon>
        <taxon>Fibrella</taxon>
    </lineage>
</organism>
<keyword evidence="5 7" id="KW-0472">Membrane</keyword>
<proteinExistence type="predicted"/>
<evidence type="ECO:0000256" key="4">
    <source>
        <dbReference type="ARBA" id="ARBA00023002"/>
    </source>
</evidence>
<keyword evidence="10" id="KW-1185">Reference proteome</keyword>
<dbReference type="AlphaFoldDB" id="I0KHA3"/>
<dbReference type="EMBL" id="HE796684">
    <property type="protein sequence ID" value="CCH03506.1"/>
    <property type="molecule type" value="Genomic_DNA"/>
</dbReference>
<dbReference type="Proteomes" id="UP000011058">
    <property type="component" value="Plasmid pFAES01"/>
</dbReference>
<evidence type="ECO:0000256" key="7">
    <source>
        <dbReference type="SAM" id="Phobius"/>
    </source>
</evidence>
<dbReference type="GO" id="GO:0006643">
    <property type="term" value="P:membrane lipid metabolic process"/>
    <property type="evidence" value="ECO:0007669"/>
    <property type="project" value="TreeGrafter"/>
</dbReference>
<dbReference type="GO" id="GO:0005506">
    <property type="term" value="F:iron ion binding"/>
    <property type="evidence" value="ECO:0007669"/>
    <property type="project" value="InterPro"/>
</dbReference>
<feature type="transmembrane region" description="Helical" evidence="7">
    <location>
        <begin position="14"/>
        <end position="31"/>
    </location>
</feature>
<dbReference type="HOGENOM" id="CLU_033631_0_1_10"/>
<keyword evidence="2 7" id="KW-0812">Transmembrane</keyword>
<evidence type="ECO:0000256" key="6">
    <source>
        <dbReference type="SAM" id="MobiDB-lite"/>
    </source>
</evidence>
<feature type="domain" description="Fatty acid hydroxylase" evidence="8">
    <location>
        <begin position="95"/>
        <end position="232"/>
    </location>
</feature>
<evidence type="ECO:0000256" key="5">
    <source>
        <dbReference type="ARBA" id="ARBA00023136"/>
    </source>
</evidence>
<dbReference type="PANTHER" id="PTHR21624:SF3">
    <property type="entry name" value="FATTY ACID HYDROXYLASE DOMAIN-CONTAINING PROTEIN"/>
    <property type="match status" value="1"/>
</dbReference>
<evidence type="ECO:0000313" key="10">
    <source>
        <dbReference type="Proteomes" id="UP000011058"/>
    </source>
</evidence>
<reference evidence="9 10" key="1">
    <citation type="journal article" date="2012" name="J. Bacteriol.">
        <title>Genome Sequence of Fibrella aestuarina BUZ 2T, a Filamentous Marine Bacterium.</title>
        <authorList>
            <person name="Filippini M."/>
            <person name="Qi W."/>
            <person name="Blom J."/>
            <person name="Goesmann A."/>
            <person name="Smits T.H."/>
            <person name="Bagheri H.C."/>
        </authorList>
    </citation>
    <scope>NUCLEOTIDE SEQUENCE [LARGE SCALE GENOMIC DNA]</scope>
    <source>
        <strain evidence="10">BUZ 2T</strain>
        <plasmid evidence="9 10">pFAES01</plasmid>
    </source>
</reference>
<feature type="region of interest" description="Disordered" evidence="6">
    <location>
        <begin position="267"/>
        <end position="296"/>
    </location>
</feature>
<dbReference type="GO" id="GO:0008610">
    <property type="term" value="P:lipid biosynthetic process"/>
    <property type="evidence" value="ECO:0007669"/>
    <property type="project" value="InterPro"/>
</dbReference>
<dbReference type="GO" id="GO:0016020">
    <property type="term" value="C:membrane"/>
    <property type="evidence" value="ECO:0007669"/>
    <property type="project" value="GOC"/>
</dbReference>
<dbReference type="GO" id="GO:0012505">
    <property type="term" value="C:endomembrane system"/>
    <property type="evidence" value="ECO:0007669"/>
    <property type="project" value="UniProtKB-SubCell"/>
</dbReference>
<evidence type="ECO:0000256" key="3">
    <source>
        <dbReference type="ARBA" id="ARBA00022989"/>
    </source>
</evidence>
<dbReference type="OrthoDB" id="9770329at2"/>
<dbReference type="eggNOG" id="COG3000">
    <property type="taxonomic scope" value="Bacteria"/>
</dbReference>
<feature type="transmembrane region" description="Helical" evidence="7">
    <location>
        <begin position="52"/>
        <end position="72"/>
    </location>
</feature>
<evidence type="ECO:0000313" key="9">
    <source>
        <dbReference type="EMBL" id="CCH03506.1"/>
    </source>
</evidence>
<protein>
    <submittedName>
        <fullName evidence="9">C-5 sterol desaturase</fullName>
    </submittedName>
</protein>
<dbReference type="Pfam" id="PF04116">
    <property type="entry name" value="FA_hydroxylase"/>
    <property type="match status" value="1"/>
</dbReference>
<gene>
    <name evidence="9" type="ORF">FAES_pFAES01012</name>
</gene>
<feature type="transmembrane region" description="Helical" evidence="7">
    <location>
        <begin position="92"/>
        <end position="112"/>
    </location>
</feature>
<evidence type="ECO:0000256" key="1">
    <source>
        <dbReference type="ARBA" id="ARBA00004127"/>
    </source>
</evidence>
<evidence type="ECO:0000259" key="8">
    <source>
        <dbReference type="Pfam" id="PF04116"/>
    </source>
</evidence>
<dbReference type="GO" id="GO:0050479">
    <property type="term" value="F:glyceryl-ether monooxygenase activity"/>
    <property type="evidence" value="ECO:0007669"/>
    <property type="project" value="TreeGrafter"/>
</dbReference>
<comment type="subcellular location">
    <subcellularLocation>
        <location evidence="1">Endomembrane system</location>
        <topology evidence="1">Multi-pass membrane protein</topology>
    </subcellularLocation>
</comment>
<dbReference type="RefSeq" id="WP_015056686.1">
    <property type="nucleotide sequence ID" value="NC_019012.1"/>
</dbReference>
<feature type="transmembrane region" description="Helical" evidence="7">
    <location>
        <begin position="149"/>
        <end position="167"/>
    </location>
</feature>
<sequence>MQSLIHYFEHVPDMHRALLLTLAVALFWWLEHPHSLLADRRQRHHALTNARFVLFGAVVQLLIGYSLLNTLNWTEQHGWGLVRLLPLGGHPVLSFALSFLLLDYLEYVYHVLMHRYGFLWRFHAVHHADPALDVSTVLREHPGETAIRLLFLLVWVFISGTTFWALMARQFVQIISNVAAHAHVRLPERLDRVLSWVLVTPNVHQVHHHESQPFTDSNYGDVLSVWDRLFGTFRQMQAGEIVFGLDTVDEPLDGVSFPHLLAQPFQTAHTGEQQAETRRPQPTFLHADLAKSEIDA</sequence>
<keyword evidence="9" id="KW-0614">Plasmid</keyword>
<name>I0KHA3_9BACT</name>
<evidence type="ECO:0000256" key="2">
    <source>
        <dbReference type="ARBA" id="ARBA00022692"/>
    </source>
</evidence>
<dbReference type="KEGG" id="fae:FAES_pFAES01012"/>
<keyword evidence="3 7" id="KW-1133">Transmembrane helix</keyword>